<keyword evidence="6 7" id="KW-0472">Membrane</keyword>
<evidence type="ECO:0000313" key="10">
    <source>
        <dbReference type="Proteomes" id="UP000574317"/>
    </source>
</evidence>
<dbReference type="AlphaFoldDB" id="A0A8H5JTS4"/>
<feature type="transmembrane region" description="Helical" evidence="7">
    <location>
        <begin position="498"/>
        <end position="519"/>
    </location>
</feature>
<keyword evidence="10" id="KW-1185">Reference proteome</keyword>
<dbReference type="InterPro" id="IPR020846">
    <property type="entry name" value="MFS_dom"/>
</dbReference>
<dbReference type="EMBL" id="JAAOAO010000151">
    <property type="protein sequence ID" value="KAF5560546.1"/>
    <property type="molecule type" value="Genomic_DNA"/>
</dbReference>
<protein>
    <submittedName>
        <fullName evidence="9">Myo-inositol transport ITR1</fullName>
    </submittedName>
</protein>
<feature type="transmembrane region" description="Helical" evidence="7">
    <location>
        <begin position="246"/>
        <end position="266"/>
    </location>
</feature>
<dbReference type="InterPro" id="IPR036259">
    <property type="entry name" value="MFS_trans_sf"/>
</dbReference>
<keyword evidence="4 7" id="KW-0812">Transmembrane</keyword>
<comment type="similarity">
    <text evidence="2">Belongs to the major facilitator superfamily. Sugar transporter (TC 2.A.1.1) family.</text>
</comment>
<dbReference type="GO" id="GO:0016020">
    <property type="term" value="C:membrane"/>
    <property type="evidence" value="ECO:0007669"/>
    <property type="project" value="UniProtKB-SubCell"/>
</dbReference>
<dbReference type="InterPro" id="IPR005829">
    <property type="entry name" value="Sugar_transporter_CS"/>
</dbReference>
<dbReference type="SUPFAM" id="SSF103473">
    <property type="entry name" value="MFS general substrate transporter"/>
    <property type="match status" value="1"/>
</dbReference>
<keyword evidence="3" id="KW-0813">Transport</keyword>
<feature type="transmembrane region" description="Helical" evidence="7">
    <location>
        <begin position="525"/>
        <end position="547"/>
    </location>
</feature>
<feature type="transmembrane region" description="Helical" evidence="7">
    <location>
        <begin position="464"/>
        <end position="486"/>
    </location>
</feature>
<feature type="transmembrane region" description="Helical" evidence="7">
    <location>
        <begin position="151"/>
        <end position="171"/>
    </location>
</feature>
<dbReference type="InterPro" id="IPR050814">
    <property type="entry name" value="Myo-inositol_Transporter"/>
</dbReference>
<evidence type="ECO:0000313" key="9">
    <source>
        <dbReference type="EMBL" id="KAF5560546.1"/>
    </source>
</evidence>
<dbReference type="InterPro" id="IPR005828">
    <property type="entry name" value="MFS_sugar_transport-like"/>
</dbReference>
<organism evidence="9 10">
    <name type="scientific">Fusarium napiforme</name>
    <dbReference type="NCBI Taxonomy" id="42672"/>
    <lineage>
        <taxon>Eukaryota</taxon>
        <taxon>Fungi</taxon>
        <taxon>Dikarya</taxon>
        <taxon>Ascomycota</taxon>
        <taxon>Pezizomycotina</taxon>
        <taxon>Sordariomycetes</taxon>
        <taxon>Hypocreomycetidae</taxon>
        <taxon>Hypocreales</taxon>
        <taxon>Nectriaceae</taxon>
        <taxon>Fusarium</taxon>
        <taxon>Fusarium fujikuroi species complex</taxon>
    </lineage>
</organism>
<name>A0A8H5JTS4_9HYPO</name>
<accession>A0A8H5JTS4</accession>
<proteinExistence type="inferred from homology"/>
<keyword evidence="5 7" id="KW-1133">Transmembrane helix</keyword>
<evidence type="ECO:0000256" key="5">
    <source>
        <dbReference type="ARBA" id="ARBA00022989"/>
    </source>
</evidence>
<feature type="transmembrane region" description="Helical" evidence="7">
    <location>
        <begin position="183"/>
        <end position="203"/>
    </location>
</feature>
<dbReference type="Pfam" id="PF00083">
    <property type="entry name" value="Sugar_tr"/>
    <property type="match status" value="1"/>
</dbReference>
<dbReference type="PANTHER" id="PTHR48020">
    <property type="entry name" value="PROTON MYO-INOSITOL COTRANSPORTER"/>
    <property type="match status" value="1"/>
</dbReference>
<gene>
    <name evidence="9" type="ORF">FNAPI_4139</name>
</gene>
<comment type="subcellular location">
    <subcellularLocation>
        <location evidence="1">Membrane</location>
        <topology evidence="1">Multi-pass membrane protein</topology>
    </subcellularLocation>
</comment>
<evidence type="ECO:0000256" key="2">
    <source>
        <dbReference type="ARBA" id="ARBA00010992"/>
    </source>
</evidence>
<evidence type="ECO:0000256" key="4">
    <source>
        <dbReference type="ARBA" id="ARBA00022692"/>
    </source>
</evidence>
<dbReference type="GO" id="GO:0022857">
    <property type="term" value="F:transmembrane transporter activity"/>
    <property type="evidence" value="ECO:0007669"/>
    <property type="project" value="InterPro"/>
</dbReference>
<evidence type="ECO:0000256" key="3">
    <source>
        <dbReference type="ARBA" id="ARBA00022448"/>
    </source>
</evidence>
<dbReference type="Proteomes" id="UP000574317">
    <property type="component" value="Unassembled WGS sequence"/>
</dbReference>
<evidence type="ECO:0000256" key="6">
    <source>
        <dbReference type="ARBA" id="ARBA00023136"/>
    </source>
</evidence>
<comment type="caution">
    <text evidence="9">The sequence shown here is derived from an EMBL/GenBank/DDBJ whole genome shotgun (WGS) entry which is preliminary data.</text>
</comment>
<dbReference type="Gene3D" id="1.20.1250.20">
    <property type="entry name" value="MFS general substrate transporter like domains"/>
    <property type="match status" value="1"/>
</dbReference>
<dbReference type="PANTHER" id="PTHR48020:SF40">
    <property type="entry name" value="MAJOR FACILITATOR SUPERFAMILY (MFS) PROFILE DOMAIN-CONTAINING PROTEIN"/>
    <property type="match status" value="1"/>
</dbReference>
<evidence type="ECO:0000259" key="8">
    <source>
        <dbReference type="PROSITE" id="PS50850"/>
    </source>
</evidence>
<evidence type="ECO:0000256" key="1">
    <source>
        <dbReference type="ARBA" id="ARBA00004141"/>
    </source>
</evidence>
<feature type="domain" description="Major facilitator superfamily (MFS) profile" evidence="8">
    <location>
        <begin position="111"/>
        <end position="551"/>
    </location>
</feature>
<evidence type="ECO:0000256" key="7">
    <source>
        <dbReference type="SAM" id="Phobius"/>
    </source>
</evidence>
<reference evidence="9 10" key="1">
    <citation type="submission" date="2020-05" db="EMBL/GenBank/DDBJ databases">
        <title>Identification and distribution of gene clusters putatively required for synthesis of sphingolipid metabolism inhibitors in phylogenetically diverse species of the filamentous fungus Fusarium.</title>
        <authorList>
            <person name="Kim H.-S."/>
            <person name="Busman M."/>
            <person name="Brown D.W."/>
            <person name="Divon H."/>
            <person name="Uhlig S."/>
            <person name="Proctor R.H."/>
        </authorList>
    </citation>
    <scope>NUCLEOTIDE SEQUENCE [LARGE SCALE GENOMIC DNA]</scope>
    <source>
        <strain evidence="9 10">NRRL 25196</strain>
    </source>
</reference>
<dbReference type="PROSITE" id="PS00217">
    <property type="entry name" value="SUGAR_TRANSPORT_2"/>
    <property type="match status" value="1"/>
</dbReference>
<sequence length="698" mass="77128">MVSLRRPRRYHNALANMTERELHADVRKFYDDTSQTLTGLRPYPTEREVQDAAATWQQKDNIENAIREAMGKGSSGSNDTINTVIPLNNVEKRALINEIDHSFSENGMWMVIFTVSLSAFLQGFVQSSQNGANLFADQWLEESGNPVNSQFAYANAAVYFSAAVIGCPLAAPMSSLFGRRGVIIAASFLIFAASVGSACITLNKNAWLVLGSIRLIGGVGMGLKATSTPILAAETAVGSWRGSSVLLWQLWVSFGIMMSFVVNICLNQIDDKKLKLRLILASPAVFALMLMYTVAKCPESFRYYLMPGSRKYSPEKAYASLLRLRNTKIQAVRDLYLTYKGIDNEFENEEYDSIKAIPKPQIPVVGAISHYVLQYWRILKVRRLRNAAITTGIVALSQQLSGINLMAFYGGTTLVGIGPGDQPSDHQISKAMLYNLIFDVLGRRKVLLFTIPVSDKARNEVVAFWIYFHTAFYSPGMGPVPFVLAAESFPLAFRDTGASLAISINLLFAGLLAWLQPLLVAGIKFGGTLGVFAGLNVVAFVLIFLLMEETSGVPLESLGSVFKEPKTELISFQLFEFLPWFGQFILGRSSLAERPERTVDLSSSSAPAASVTSNDEEQTWNSDGVANECNELSLNTLPHFLLPTSRQMKQTMMNPSRYVTPVFLTLSIHNLHKQNLIWSLVADPVPLVLWISPGQQHI</sequence>
<dbReference type="PROSITE" id="PS50850">
    <property type="entry name" value="MFS"/>
    <property type="match status" value="1"/>
</dbReference>
<feature type="transmembrane region" description="Helical" evidence="7">
    <location>
        <begin position="278"/>
        <end position="295"/>
    </location>
</feature>